<keyword evidence="1" id="KW-0175">Coiled coil</keyword>
<comment type="caution">
    <text evidence="4">The sequence shown here is derived from an EMBL/GenBank/DDBJ whole genome shotgun (WGS) entry which is preliminary data.</text>
</comment>
<proteinExistence type="predicted"/>
<dbReference type="EMBL" id="JAHCVI010000001">
    <property type="protein sequence ID" value="KAG7290833.1"/>
    <property type="molecule type" value="Genomic_DNA"/>
</dbReference>
<dbReference type="InterPro" id="IPR027417">
    <property type="entry name" value="P-loop_NTPase"/>
</dbReference>
<evidence type="ECO:0000259" key="3">
    <source>
        <dbReference type="Pfam" id="PF00350"/>
    </source>
</evidence>
<keyword evidence="5" id="KW-1185">Reference proteome</keyword>
<dbReference type="Pfam" id="PF00350">
    <property type="entry name" value="Dynamin_N"/>
    <property type="match status" value="1"/>
</dbReference>
<dbReference type="AlphaFoldDB" id="A0AAD4F031"/>
<feature type="coiled-coil region" evidence="1">
    <location>
        <begin position="470"/>
        <end position="518"/>
    </location>
</feature>
<name>A0AAD4F031_9PEZI</name>
<reference evidence="4" key="1">
    <citation type="submission" date="2023-02" db="EMBL/GenBank/DDBJ databases">
        <authorList>
            <person name="Palmer J.M."/>
        </authorList>
    </citation>
    <scope>NUCLEOTIDE SEQUENCE</scope>
    <source>
        <strain evidence="4">FW57</strain>
    </source>
</reference>
<evidence type="ECO:0000256" key="1">
    <source>
        <dbReference type="SAM" id="Coils"/>
    </source>
</evidence>
<organism evidence="4 5">
    <name type="scientific">Staphylotrichum longicolle</name>
    <dbReference type="NCBI Taxonomy" id="669026"/>
    <lineage>
        <taxon>Eukaryota</taxon>
        <taxon>Fungi</taxon>
        <taxon>Dikarya</taxon>
        <taxon>Ascomycota</taxon>
        <taxon>Pezizomycotina</taxon>
        <taxon>Sordariomycetes</taxon>
        <taxon>Sordariomycetidae</taxon>
        <taxon>Sordariales</taxon>
        <taxon>Chaetomiaceae</taxon>
        <taxon>Staphylotrichum</taxon>
    </lineage>
</organism>
<dbReference type="Proteomes" id="UP001197093">
    <property type="component" value="Unassembled WGS sequence"/>
</dbReference>
<dbReference type="PANTHER" id="PTHR36681:SF3">
    <property type="entry name" value="NUCLEAR GTPASE, GERMINAL CENTER-ASSOCIATED, TANDEM DUPLICATE 3"/>
    <property type="match status" value="1"/>
</dbReference>
<dbReference type="InterPro" id="IPR045063">
    <property type="entry name" value="Dynamin_N"/>
</dbReference>
<gene>
    <name evidence="4" type="ORF">NEMBOFW57_000838</name>
</gene>
<sequence>MDEPKDPVNFSSLQELISETSDAKLESSVNICLRTLDQLKAALSTAAAVDEICQWTKSIDELRSQAYRERTVVGVVGSTGAGKSSLINAVLDEEFLVPTNCMRACTAVSTEISYNRSDNADEKYRAEIHFISGSEWIKELHLLLDDLRCGSGQLNPDYANSETETGIAYAKIRAVHPHLEKKDFLDASFTVDTLVEDTTVQKVLGTVLAISATTCKDFSERLEKYVDSRQKSRGKEKESKDLEYWPLIKVVKIFVKSSVLQSGLVLVDLPGIQDSNAARSAVVTKYIEQCTGLWVVAPITRAVDDKSAQTLLGKSFRRQLQFDGMYSNVTVICSKTDDISMTEVLRVVPEEDRTHQLQNQHQLAEAERNEIQAALCRIRAECVETMVRMASWGKEASGLRNAQDSMPADDGETVVLPAKRSAVLEDQSPQKRICTEGAENTAKDDLAETVPLEHTETQDDADKEDPPRGIAEIEEELKALREKGVELAQRERTLERNIKVAEAKLKKLTSEMKAACIRLDQDTAAEQDEDSFDPDDVQRDYAEVANQLPVFCISSKAYQKISGRLRRDEAISGFAALEDTEIPALKSHILGIVQSVRQATCRRSLTDVSNLLQKLYLQVVVHESMKLEDDLREMEMKFLEESINTLKSGTLVDRVPTFIDDIAKCLADAFARFALRMAKRPRLEKLRSFRVIDRQILNYKNTLRDTGSQKQLVRSEQQEARLGSFKRMKETMIQHVNQERVPMFEEVASSTKTALNKMLVKLHDKITQRTGGVISQVNDDYTALVSDRNIFKDLAKVRKEVGNILRQCDETCFQMVQNGEPAPGSEGSELTAADSVFEFVDFETSRHNRTTETVSFSEAIASNPKKEGN</sequence>
<evidence type="ECO:0000313" key="5">
    <source>
        <dbReference type="Proteomes" id="UP001197093"/>
    </source>
</evidence>
<feature type="compositionally biased region" description="Basic and acidic residues" evidence="2">
    <location>
        <begin position="441"/>
        <end position="457"/>
    </location>
</feature>
<dbReference type="PANTHER" id="PTHR36681">
    <property type="entry name" value="NUCLEAR GTPASE, GERMINAL CENTER-ASSOCIATED, TANDEM DUPLICATE 3"/>
    <property type="match status" value="1"/>
</dbReference>
<evidence type="ECO:0000256" key="2">
    <source>
        <dbReference type="SAM" id="MobiDB-lite"/>
    </source>
</evidence>
<accession>A0AAD4F031</accession>
<dbReference type="SUPFAM" id="SSF52540">
    <property type="entry name" value="P-loop containing nucleoside triphosphate hydrolases"/>
    <property type="match status" value="1"/>
</dbReference>
<feature type="region of interest" description="Disordered" evidence="2">
    <location>
        <begin position="425"/>
        <end position="467"/>
    </location>
</feature>
<dbReference type="Gene3D" id="3.40.50.300">
    <property type="entry name" value="P-loop containing nucleotide triphosphate hydrolases"/>
    <property type="match status" value="1"/>
</dbReference>
<protein>
    <recommendedName>
        <fullName evidence="3">Dynamin N-terminal domain-containing protein</fullName>
    </recommendedName>
</protein>
<feature type="domain" description="Dynamin N-terminal" evidence="3">
    <location>
        <begin position="73"/>
        <end position="311"/>
    </location>
</feature>
<evidence type="ECO:0000313" key="4">
    <source>
        <dbReference type="EMBL" id="KAG7290833.1"/>
    </source>
</evidence>